<feature type="chain" id="PRO_5046773696" evidence="2">
    <location>
        <begin position="23"/>
        <end position="104"/>
    </location>
</feature>
<evidence type="ECO:0000313" key="4">
    <source>
        <dbReference type="Proteomes" id="UP001437256"/>
    </source>
</evidence>
<accession>A0ABR2ZKL5</accession>
<dbReference type="EMBL" id="JBBXMP010000124">
    <property type="protein sequence ID" value="KAL0061729.1"/>
    <property type="molecule type" value="Genomic_DNA"/>
</dbReference>
<keyword evidence="2" id="KW-0732">Signal</keyword>
<evidence type="ECO:0000256" key="2">
    <source>
        <dbReference type="SAM" id="SignalP"/>
    </source>
</evidence>
<gene>
    <name evidence="3" type="ORF">AAF712_011400</name>
</gene>
<organism evidence="3 4">
    <name type="scientific">Marasmius tenuissimus</name>
    <dbReference type="NCBI Taxonomy" id="585030"/>
    <lineage>
        <taxon>Eukaryota</taxon>
        <taxon>Fungi</taxon>
        <taxon>Dikarya</taxon>
        <taxon>Basidiomycota</taxon>
        <taxon>Agaricomycotina</taxon>
        <taxon>Agaricomycetes</taxon>
        <taxon>Agaricomycetidae</taxon>
        <taxon>Agaricales</taxon>
        <taxon>Marasmiineae</taxon>
        <taxon>Marasmiaceae</taxon>
        <taxon>Marasmius</taxon>
    </lineage>
</organism>
<proteinExistence type="predicted"/>
<dbReference type="Proteomes" id="UP001437256">
    <property type="component" value="Unassembled WGS sequence"/>
</dbReference>
<keyword evidence="4" id="KW-1185">Reference proteome</keyword>
<protein>
    <submittedName>
        <fullName evidence="3">Uncharacterized protein</fullName>
    </submittedName>
</protein>
<evidence type="ECO:0000256" key="1">
    <source>
        <dbReference type="SAM" id="MobiDB-lite"/>
    </source>
</evidence>
<name>A0ABR2ZKL5_9AGAR</name>
<sequence>MQLFSLLTSLVIFAAATNAVIGESHTVQLVNKCGKGTPMLVQGEKTLSTGETYTSNGPLTAAIAYLQTGPCGPKGENCMIVETTLRNPTSPGSGSGTDLLLIPP</sequence>
<feature type="signal peptide" evidence="2">
    <location>
        <begin position="1"/>
        <end position="22"/>
    </location>
</feature>
<reference evidence="3 4" key="1">
    <citation type="submission" date="2024-05" db="EMBL/GenBank/DDBJ databases">
        <title>A draft genome resource for the thread blight pathogen Marasmius tenuissimus strain MS-2.</title>
        <authorList>
            <person name="Yulfo-Soto G.E."/>
            <person name="Baruah I.K."/>
            <person name="Amoako-Attah I."/>
            <person name="Bukari Y."/>
            <person name="Meinhardt L.W."/>
            <person name="Bailey B.A."/>
            <person name="Cohen S.P."/>
        </authorList>
    </citation>
    <scope>NUCLEOTIDE SEQUENCE [LARGE SCALE GENOMIC DNA]</scope>
    <source>
        <strain evidence="3 4">MS-2</strain>
    </source>
</reference>
<feature type="region of interest" description="Disordered" evidence="1">
    <location>
        <begin position="85"/>
        <end position="104"/>
    </location>
</feature>
<evidence type="ECO:0000313" key="3">
    <source>
        <dbReference type="EMBL" id="KAL0061729.1"/>
    </source>
</evidence>
<comment type="caution">
    <text evidence="3">The sequence shown here is derived from an EMBL/GenBank/DDBJ whole genome shotgun (WGS) entry which is preliminary data.</text>
</comment>